<name>A0ABP0FF11_CLALP</name>
<protein>
    <submittedName>
        <fullName evidence="1">Uncharacterized protein</fullName>
    </submittedName>
</protein>
<proteinExistence type="predicted"/>
<gene>
    <name evidence="1" type="ORF">CVLEPA_LOCUS6342</name>
</gene>
<accession>A0ABP0FF11</accession>
<organism evidence="1 2">
    <name type="scientific">Clavelina lepadiformis</name>
    <name type="common">Light-bulb sea squirt</name>
    <name type="synonym">Ascidia lepadiformis</name>
    <dbReference type="NCBI Taxonomy" id="159417"/>
    <lineage>
        <taxon>Eukaryota</taxon>
        <taxon>Metazoa</taxon>
        <taxon>Chordata</taxon>
        <taxon>Tunicata</taxon>
        <taxon>Ascidiacea</taxon>
        <taxon>Aplousobranchia</taxon>
        <taxon>Clavelinidae</taxon>
        <taxon>Clavelina</taxon>
    </lineage>
</organism>
<sequence>MVFKHDQHSLGRLLLRGFSAAMNGIIGFLQIIQEVVIGIENVKYYVEYPFRYTKAGMTAVVGRIQILSTPLYKITESMYNIFSWFSFGCYTTTKYSVEKVKDLFSACTLLLIEIVNRLVKVVRLMFASHCVSNNLQRKENTTTLSNRAS</sequence>
<dbReference type="Proteomes" id="UP001642483">
    <property type="component" value="Unassembled WGS sequence"/>
</dbReference>
<dbReference type="EMBL" id="CAWYQH010000035">
    <property type="protein sequence ID" value="CAK8676922.1"/>
    <property type="molecule type" value="Genomic_DNA"/>
</dbReference>
<keyword evidence="2" id="KW-1185">Reference proteome</keyword>
<reference evidence="1 2" key="1">
    <citation type="submission" date="2024-02" db="EMBL/GenBank/DDBJ databases">
        <authorList>
            <person name="Daric V."/>
            <person name="Darras S."/>
        </authorList>
    </citation>
    <scope>NUCLEOTIDE SEQUENCE [LARGE SCALE GENOMIC DNA]</scope>
</reference>
<comment type="caution">
    <text evidence="1">The sequence shown here is derived from an EMBL/GenBank/DDBJ whole genome shotgun (WGS) entry which is preliminary data.</text>
</comment>
<evidence type="ECO:0000313" key="2">
    <source>
        <dbReference type="Proteomes" id="UP001642483"/>
    </source>
</evidence>
<evidence type="ECO:0000313" key="1">
    <source>
        <dbReference type="EMBL" id="CAK8676922.1"/>
    </source>
</evidence>